<dbReference type="Proteomes" id="UP000800200">
    <property type="component" value="Unassembled WGS sequence"/>
</dbReference>
<proteinExistence type="predicted"/>
<sequence>MENLALIFGNQGRWREAEKLHMQIIETRKRAYGAEDLTTIKAISDLVNTYICQGRWKEAEELSMQLTGIRKVFSRVLGAEHPDTIFSMQELAVTFKDQNLDGEAISLMKKCVQLEKKVLGSQHPDTKRSLEVLNEWLDENNET</sequence>
<dbReference type="EMBL" id="ML994619">
    <property type="protein sequence ID" value="KAF2190066.1"/>
    <property type="molecule type" value="Genomic_DNA"/>
</dbReference>
<accession>A0A6A6EJH7</accession>
<reference evidence="1" key="1">
    <citation type="journal article" date="2020" name="Stud. Mycol.">
        <title>101 Dothideomycetes genomes: a test case for predicting lifestyles and emergence of pathogens.</title>
        <authorList>
            <person name="Haridas S."/>
            <person name="Albert R."/>
            <person name="Binder M."/>
            <person name="Bloem J."/>
            <person name="Labutti K."/>
            <person name="Salamov A."/>
            <person name="Andreopoulos B."/>
            <person name="Baker S."/>
            <person name="Barry K."/>
            <person name="Bills G."/>
            <person name="Bluhm B."/>
            <person name="Cannon C."/>
            <person name="Castanera R."/>
            <person name="Culley D."/>
            <person name="Daum C."/>
            <person name="Ezra D."/>
            <person name="Gonzalez J."/>
            <person name="Henrissat B."/>
            <person name="Kuo A."/>
            <person name="Liang C."/>
            <person name="Lipzen A."/>
            <person name="Lutzoni F."/>
            <person name="Magnuson J."/>
            <person name="Mondo S."/>
            <person name="Nolan M."/>
            <person name="Ohm R."/>
            <person name="Pangilinan J."/>
            <person name="Park H.-J."/>
            <person name="Ramirez L."/>
            <person name="Alfaro M."/>
            <person name="Sun H."/>
            <person name="Tritt A."/>
            <person name="Yoshinaga Y."/>
            <person name="Zwiers L.-H."/>
            <person name="Turgeon B."/>
            <person name="Goodwin S."/>
            <person name="Spatafora J."/>
            <person name="Crous P."/>
            <person name="Grigoriev I."/>
        </authorList>
    </citation>
    <scope>NUCLEOTIDE SEQUENCE</scope>
    <source>
        <strain evidence="1">CBS 207.26</strain>
    </source>
</reference>
<dbReference type="PANTHER" id="PTHR46082">
    <property type="entry name" value="ATP/GTP-BINDING PROTEIN-RELATED"/>
    <property type="match status" value="1"/>
</dbReference>
<dbReference type="OrthoDB" id="539810at2759"/>
<evidence type="ECO:0000313" key="1">
    <source>
        <dbReference type="EMBL" id="KAF2190066.1"/>
    </source>
</evidence>
<keyword evidence="2" id="KW-1185">Reference proteome</keyword>
<organism evidence="1 2">
    <name type="scientific">Zopfia rhizophila CBS 207.26</name>
    <dbReference type="NCBI Taxonomy" id="1314779"/>
    <lineage>
        <taxon>Eukaryota</taxon>
        <taxon>Fungi</taxon>
        <taxon>Dikarya</taxon>
        <taxon>Ascomycota</taxon>
        <taxon>Pezizomycotina</taxon>
        <taxon>Dothideomycetes</taxon>
        <taxon>Dothideomycetes incertae sedis</taxon>
        <taxon>Zopfiaceae</taxon>
        <taxon>Zopfia</taxon>
    </lineage>
</organism>
<dbReference type="InterPro" id="IPR053137">
    <property type="entry name" value="NLR-like"/>
</dbReference>
<evidence type="ECO:0000313" key="2">
    <source>
        <dbReference type="Proteomes" id="UP000800200"/>
    </source>
</evidence>
<dbReference type="Gene3D" id="1.25.40.10">
    <property type="entry name" value="Tetratricopeptide repeat domain"/>
    <property type="match status" value="1"/>
</dbReference>
<dbReference type="AlphaFoldDB" id="A0A6A6EJH7"/>
<dbReference type="InterPro" id="IPR011990">
    <property type="entry name" value="TPR-like_helical_dom_sf"/>
</dbReference>
<dbReference type="Pfam" id="PF13374">
    <property type="entry name" value="TPR_10"/>
    <property type="match status" value="1"/>
</dbReference>
<dbReference type="SUPFAM" id="SSF48452">
    <property type="entry name" value="TPR-like"/>
    <property type="match status" value="1"/>
</dbReference>
<dbReference type="PANTHER" id="PTHR46082:SF11">
    <property type="entry name" value="AAA+ ATPASE DOMAIN-CONTAINING PROTEIN-RELATED"/>
    <property type="match status" value="1"/>
</dbReference>
<dbReference type="Pfam" id="PF13424">
    <property type="entry name" value="TPR_12"/>
    <property type="match status" value="1"/>
</dbReference>
<protein>
    <submittedName>
        <fullName evidence="1">Kinesin light chain</fullName>
    </submittedName>
</protein>
<name>A0A6A6EJH7_9PEZI</name>
<gene>
    <name evidence="1" type="ORF">K469DRAFT_560817</name>
</gene>